<dbReference type="EMBL" id="HBUF01541711">
    <property type="protein sequence ID" value="CAG6755321.1"/>
    <property type="molecule type" value="Transcribed_RNA"/>
</dbReference>
<sequence length="137" mass="15639">MRSPPWRRPAVARPLLWDAKRPTMPDQPRWTCYPLVMMRSRLVRRLKFTCPTARLISLRLRTPGMLRVSSSWPPVDSLPVTNPINMSTQLRYIIFPPNRTSGSIQTPTSPTLFKSTTRSILSRSGGLTSESDTFQVI</sequence>
<proteinExistence type="predicted"/>
<name>A0A8D9EIW8_9HEMI</name>
<protein>
    <submittedName>
        <fullName evidence="1">Uncharacterized protein</fullName>
    </submittedName>
</protein>
<accession>A0A8D9EIW8</accession>
<evidence type="ECO:0000313" key="1">
    <source>
        <dbReference type="EMBL" id="CAG6755321.1"/>
    </source>
</evidence>
<organism evidence="1">
    <name type="scientific">Cacopsylla melanoneura</name>
    <dbReference type="NCBI Taxonomy" id="428564"/>
    <lineage>
        <taxon>Eukaryota</taxon>
        <taxon>Metazoa</taxon>
        <taxon>Ecdysozoa</taxon>
        <taxon>Arthropoda</taxon>
        <taxon>Hexapoda</taxon>
        <taxon>Insecta</taxon>
        <taxon>Pterygota</taxon>
        <taxon>Neoptera</taxon>
        <taxon>Paraneoptera</taxon>
        <taxon>Hemiptera</taxon>
        <taxon>Sternorrhyncha</taxon>
        <taxon>Psylloidea</taxon>
        <taxon>Psyllidae</taxon>
        <taxon>Psyllinae</taxon>
        <taxon>Cacopsylla</taxon>
    </lineage>
</organism>
<reference evidence="1" key="1">
    <citation type="submission" date="2021-05" db="EMBL/GenBank/DDBJ databases">
        <authorList>
            <person name="Alioto T."/>
            <person name="Alioto T."/>
            <person name="Gomez Garrido J."/>
        </authorList>
    </citation>
    <scope>NUCLEOTIDE SEQUENCE</scope>
</reference>
<dbReference type="AlphaFoldDB" id="A0A8D9EIW8"/>